<evidence type="ECO:0000313" key="8">
    <source>
        <dbReference type="Proteomes" id="UP001525379"/>
    </source>
</evidence>
<proteinExistence type="inferred from homology"/>
<accession>A0ABT2HXZ2</accession>
<dbReference type="SUPFAM" id="SSF52518">
    <property type="entry name" value="Thiamin diphosphate-binding fold (THDP-binding)"/>
    <property type="match status" value="1"/>
</dbReference>
<dbReference type="InterPro" id="IPR029061">
    <property type="entry name" value="THDP-binding"/>
</dbReference>
<dbReference type="InterPro" id="IPR050771">
    <property type="entry name" value="Alpha-ketoacid_DH_E1_comp"/>
</dbReference>
<sequence length="405" mass="44921">MEIHATFAPDGDAKTACAAASPVQFLTPEGRWQPNAAAEPFADELTGLDAEFWLGALQHMVEVRAFDREATMLQRQGELGLFAQCEGQEAAQIGSALALRSQDEVFPSYREHGVCHVRSVDLVDILRLFRGHSHGGWDPREHRVRNYTLVIAAHALHAAGYAMGQRFDGSVGSGNRERDEATMLYFGDGSTSQGEANEALVFAASYQAPLVFFLQNNGWAISVPVERQSRTPLADRARGFGMPADRIDGNDVFASYAVSCRRLDEARAGMGPAYIEAVTYRMGAHTTSDDPTKYRQADEVERWRQRNPISRLRAWLTSEGVDAAELARIEERAKDLAADIRRRCRELDPPVLDEMFTHVYAEQHPVIEEQRAWLERYEASFEADPDAGGHLAEPSADGVSKEVQA</sequence>
<gene>
    <name evidence="7" type="ORF">M3D15_07545</name>
</gene>
<dbReference type="Gene3D" id="3.40.50.970">
    <property type="match status" value="1"/>
</dbReference>
<protein>
    <recommendedName>
        <fullName evidence="4">2-oxoisovalerate dehydrogenase subunit alpha</fullName>
        <ecNumber evidence="4">1.2.4.4</ecNumber>
    </recommendedName>
    <alternativeName>
        <fullName evidence="4">Branched-chain alpha-keto acid dehydrogenase E1 component alpha chain</fullName>
    </alternativeName>
</protein>
<feature type="domain" description="Dehydrogenase E1 component" evidence="6">
    <location>
        <begin position="59"/>
        <end position="334"/>
    </location>
</feature>
<comment type="function">
    <text evidence="4">The branched-chain alpha-keto dehydrogenase complex catalyzes the overall conversion of alpha-keto acids to acyl-CoA and CO(2). It contains multiple copies of three enzymatic components: branched-chain alpha-keto acid decarboxylase (E1), lipoamide acyltransferase (E2) and lipoamide dehydrogenase (E3).</text>
</comment>
<evidence type="ECO:0000313" key="7">
    <source>
        <dbReference type="EMBL" id="MCT2043183.1"/>
    </source>
</evidence>
<dbReference type="EC" id="1.2.4.4" evidence="4"/>
<keyword evidence="8" id="KW-1185">Reference proteome</keyword>
<comment type="cofactor">
    <cofactor evidence="1 4">
        <name>thiamine diphosphate</name>
        <dbReference type="ChEBI" id="CHEBI:58937"/>
    </cofactor>
</comment>
<dbReference type="EMBL" id="JALXSQ010000029">
    <property type="protein sequence ID" value="MCT2043183.1"/>
    <property type="molecule type" value="Genomic_DNA"/>
</dbReference>
<comment type="catalytic activity">
    <reaction evidence="4">
        <text>N(6)-[(R)-lipoyl]-L-lysyl-[protein] + 3-methyl-2-oxobutanoate + H(+) = N(6)-[(R)-S(8)-2-methylpropanoyldihydrolipoyl]-L-lysyl-[protein] + CO2</text>
        <dbReference type="Rhea" id="RHEA:13457"/>
        <dbReference type="Rhea" id="RHEA-COMP:10474"/>
        <dbReference type="Rhea" id="RHEA-COMP:10497"/>
        <dbReference type="ChEBI" id="CHEBI:11851"/>
        <dbReference type="ChEBI" id="CHEBI:15378"/>
        <dbReference type="ChEBI" id="CHEBI:16526"/>
        <dbReference type="ChEBI" id="CHEBI:83099"/>
        <dbReference type="ChEBI" id="CHEBI:83142"/>
        <dbReference type="EC" id="1.2.4.4"/>
    </reaction>
</comment>
<evidence type="ECO:0000256" key="5">
    <source>
        <dbReference type="SAM" id="MobiDB-lite"/>
    </source>
</evidence>
<dbReference type="PANTHER" id="PTHR43380:SF1">
    <property type="entry name" value="2-OXOISOVALERATE DEHYDROGENASE SUBUNIT ALPHA, MITOCHONDRIAL"/>
    <property type="match status" value="1"/>
</dbReference>
<evidence type="ECO:0000259" key="6">
    <source>
        <dbReference type="Pfam" id="PF00676"/>
    </source>
</evidence>
<dbReference type="CDD" id="cd02000">
    <property type="entry name" value="TPP_E1_PDC_ADC_BCADC"/>
    <property type="match status" value="1"/>
</dbReference>
<dbReference type="Proteomes" id="UP001525379">
    <property type="component" value="Unassembled WGS sequence"/>
</dbReference>
<feature type="region of interest" description="Disordered" evidence="5">
    <location>
        <begin position="384"/>
        <end position="405"/>
    </location>
</feature>
<dbReference type="RefSeq" id="WP_260104431.1">
    <property type="nucleotide sequence ID" value="NZ_JALXSQ010000029.1"/>
</dbReference>
<dbReference type="InterPro" id="IPR001017">
    <property type="entry name" value="DH_E1"/>
</dbReference>
<comment type="similarity">
    <text evidence="4">Belongs to the BCKDHA family.</text>
</comment>
<dbReference type="PANTHER" id="PTHR43380">
    <property type="entry name" value="2-OXOISOVALERATE DEHYDROGENASE SUBUNIT ALPHA, MITOCHONDRIAL"/>
    <property type="match status" value="1"/>
</dbReference>
<comment type="caution">
    <text evidence="7">The sequence shown here is derived from an EMBL/GenBank/DDBJ whole genome shotgun (WGS) entry which is preliminary data.</text>
</comment>
<keyword evidence="2 4" id="KW-0560">Oxidoreductase</keyword>
<evidence type="ECO:0000256" key="4">
    <source>
        <dbReference type="RuleBase" id="RU365014"/>
    </source>
</evidence>
<name>A0ABT2HXZ2_9MICO</name>
<dbReference type="Pfam" id="PF00676">
    <property type="entry name" value="E1_dh"/>
    <property type="match status" value="1"/>
</dbReference>
<organism evidence="7 8">
    <name type="scientific">Pseudoclavibacter albus</name>
    <dbReference type="NCBI Taxonomy" id="272241"/>
    <lineage>
        <taxon>Bacteria</taxon>
        <taxon>Bacillati</taxon>
        <taxon>Actinomycetota</taxon>
        <taxon>Actinomycetes</taxon>
        <taxon>Micrococcales</taxon>
        <taxon>Microbacteriaceae</taxon>
        <taxon>Pseudoclavibacter</taxon>
    </lineage>
</organism>
<evidence type="ECO:0000256" key="2">
    <source>
        <dbReference type="ARBA" id="ARBA00023002"/>
    </source>
</evidence>
<keyword evidence="3 4" id="KW-0786">Thiamine pyrophosphate</keyword>
<reference evidence="7 8" key="1">
    <citation type="submission" date="2022-04" db="EMBL/GenBank/DDBJ databases">
        <title>Human microbiome associated bacterial genomes.</title>
        <authorList>
            <person name="Sandstrom S."/>
            <person name="Salamzade R."/>
            <person name="Kalan L.R."/>
        </authorList>
    </citation>
    <scope>NUCLEOTIDE SEQUENCE [LARGE SCALE GENOMIC DNA]</scope>
    <source>
        <strain evidence="8">p3-SID1799</strain>
    </source>
</reference>
<evidence type="ECO:0000256" key="3">
    <source>
        <dbReference type="ARBA" id="ARBA00023052"/>
    </source>
</evidence>
<evidence type="ECO:0000256" key="1">
    <source>
        <dbReference type="ARBA" id="ARBA00001964"/>
    </source>
</evidence>